<comment type="caution">
    <text evidence="2">The sequence shown here is derived from an EMBL/GenBank/DDBJ whole genome shotgun (WGS) entry which is preliminary data.</text>
</comment>
<evidence type="ECO:0000313" key="2">
    <source>
        <dbReference type="EMBL" id="GAA6195881.1"/>
    </source>
</evidence>
<dbReference type="Proteomes" id="UP001441944">
    <property type="component" value="Unassembled WGS sequence"/>
</dbReference>
<gene>
    <name evidence="2" type="ORF">NBRC116598_13250</name>
</gene>
<evidence type="ECO:0000313" key="3">
    <source>
        <dbReference type="Proteomes" id="UP001441944"/>
    </source>
</evidence>
<protein>
    <submittedName>
        <fullName evidence="2">Uncharacterized protein</fullName>
    </submittedName>
</protein>
<keyword evidence="1" id="KW-0732">Signal</keyword>
<dbReference type="EMBL" id="BAABWU010000003">
    <property type="protein sequence ID" value="GAA6195881.1"/>
    <property type="molecule type" value="Genomic_DNA"/>
</dbReference>
<accession>A0ABQ0AJ31</accession>
<evidence type="ECO:0000256" key="1">
    <source>
        <dbReference type="SAM" id="SignalP"/>
    </source>
</evidence>
<feature type="chain" id="PRO_5046612754" evidence="1">
    <location>
        <begin position="29"/>
        <end position="113"/>
    </location>
</feature>
<organism evidence="2 3">
    <name type="scientific">Pseudophaeobacter arcticus</name>
    <dbReference type="NCBI Taxonomy" id="385492"/>
    <lineage>
        <taxon>Bacteria</taxon>
        <taxon>Pseudomonadati</taxon>
        <taxon>Pseudomonadota</taxon>
        <taxon>Alphaproteobacteria</taxon>
        <taxon>Rhodobacterales</taxon>
        <taxon>Paracoccaceae</taxon>
        <taxon>Pseudophaeobacter</taxon>
    </lineage>
</organism>
<proteinExistence type="predicted"/>
<reference evidence="2 3" key="1">
    <citation type="submission" date="2024-04" db="EMBL/GenBank/DDBJ databases">
        <title>Draft genome sequence of Pseudophaeobacter arcticus NBRC 116598.</title>
        <authorList>
            <person name="Miyakawa T."/>
            <person name="Kusuya Y."/>
            <person name="Miura T."/>
        </authorList>
    </citation>
    <scope>NUCLEOTIDE SEQUENCE [LARGE SCALE GENOMIC DNA]</scope>
    <source>
        <strain evidence="2 3">SU-CL00105</strain>
    </source>
</reference>
<keyword evidence="3" id="KW-1185">Reference proteome</keyword>
<name>A0ABQ0AJ31_9RHOB</name>
<sequence length="113" mass="12649">MPVMNRRIIFKTVLAAVLASTIALPAAALDRRVTIVNDTNYTIMQFYGSNKGTDSWEEDILGRDVLRPGQSVRIDFDDGTGYCKFDFKAIFDDDDVLVARGINVCKIGTYTYN</sequence>
<feature type="signal peptide" evidence="1">
    <location>
        <begin position="1"/>
        <end position="28"/>
    </location>
</feature>